<evidence type="ECO:0000256" key="10">
    <source>
        <dbReference type="ARBA" id="ARBA00032441"/>
    </source>
</evidence>
<reference evidence="11 12" key="1">
    <citation type="submission" date="2021-05" db="EMBL/GenBank/DDBJ databases">
        <title>Genetic and Functional Diversity in Clade A Lucinid endosymbionts from the Bahamas.</title>
        <authorList>
            <person name="Giani N.M."/>
            <person name="Engel A.S."/>
            <person name="Campbell B.J."/>
        </authorList>
    </citation>
    <scope>NUCLEOTIDE SEQUENCE [LARGE SCALE GENOMIC DNA]</scope>
    <source>
        <strain evidence="11">LUC16012Gg_MoonRockCtena</strain>
    </source>
</reference>
<comment type="caution">
    <text evidence="11">The sequence shown here is derived from an EMBL/GenBank/DDBJ whole genome shotgun (WGS) entry which is preliminary data.</text>
</comment>
<keyword evidence="6" id="KW-0479">Metal-binding</keyword>
<organism evidence="11 12">
    <name type="scientific">Candidatus Thiodiazotropha taylori</name>
    <dbReference type="NCBI Taxonomy" id="2792791"/>
    <lineage>
        <taxon>Bacteria</taxon>
        <taxon>Pseudomonadati</taxon>
        <taxon>Pseudomonadota</taxon>
        <taxon>Gammaproteobacteria</taxon>
        <taxon>Chromatiales</taxon>
        <taxon>Sedimenticolaceae</taxon>
        <taxon>Candidatus Thiodiazotropha</taxon>
    </lineage>
</organism>
<evidence type="ECO:0000256" key="3">
    <source>
        <dbReference type="ARBA" id="ARBA00019010"/>
    </source>
</evidence>
<keyword evidence="9" id="KW-0460">Magnesium</keyword>
<evidence type="ECO:0000256" key="7">
    <source>
        <dbReference type="ARBA" id="ARBA00022741"/>
    </source>
</evidence>
<comment type="subcellular location">
    <subcellularLocation>
        <location evidence="1">Cytoplasm</location>
    </subcellularLocation>
</comment>
<evidence type="ECO:0000256" key="6">
    <source>
        <dbReference type="ARBA" id="ARBA00022723"/>
    </source>
</evidence>
<accession>A0A944QUB4</accession>
<dbReference type="SUPFAM" id="SSF52540">
    <property type="entry name" value="P-loop containing nucleoside triphosphate hydrolases"/>
    <property type="match status" value="1"/>
</dbReference>
<gene>
    <name evidence="11" type="primary">tsaE</name>
    <name evidence="11" type="ORF">KME65_07235</name>
</gene>
<dbReference type="Gene3D" id="3.40.50.300">
    <property type="entry name" value="P-loop containing nucleotide triphosphate hydrolases"/>
    <property type="match status" value="1"/>
</dbReference>
<dbReference type="GO" id="GO:0046872">
    <property type="term" value="F:metal ion binding"/>
    <property type="evidence" value="ECO:0007669"/>
    <property type="project" value="UniProtKB-KW"/>
</dbReference>
<dbReference type="Pfam" id="PF02367">
    <property type="entry name" value="TsaE"/>
    <property type="match status" value="1"/>
</dbReference>
<sequence length="190" mass="21166">MPRRGTGRRSKAKSDSWPATCCRRSGPCSIGDARVFEIEVAGEQRQEAVGGCLALNCAPPFIVYLEGELGTGKTTLVRGFLRQLGYQGRVKSPTYTLLEPYELGGRSYYHFDLYRLSDPRELDYLGIEDLLGEDALLLIEWPEKGVGLLPQADLRIRIGYREAARGLRFSAETERGAASLPRLKEALEKL</sequence>
<dbReference type="PANTHER" id="PTHR33540">
    <property type="entry name" value="TRNA THREONYLCARBAMOYLADENOSINE BIOSYNTHESIS PROTEIN TSAE"/>
    <property type="match status" value="1"/>
</dbReference>
<protein>
    <recommendedName>
        <fullName evidence="3">tRNA threonylcarbamoyladenosine biosynthesis protein TsaE</fullName>
    </recommendedName>
    <alternativeName>
        <fullName evidence="10">t(6)A37 threonylcarbamoyladenosine biosynthesis protein TsaE</fullName>
    </alternativeName>
</protein>
<evidence type="ECO:0000256" key="9">
    <source>
        <dbReference type="ARBA" id="ARBA00022842"/>
    </source>
</evidence>
<evidence type="ECO:0000256" key="4">
    <source>
        <dbReference type="ARBA" id="ARBA00022490"/>
    </source>
</evidence>
<dbReference type="GO" id="GO:0005737">
    <property type="term" value="C:cytoplasm"/>
    <property type="evidence" value="ECO:0007669"/>
    <property type="project" value="UniProtKB-SubCell"/>
</dbReference>
<evidence type="ECO:0000256" key="1">
    <source>
        <dbReference type="ARBA" id="ARBA00004496"/>
    </source>
</evidence>
<dbReference type="AlphaFoldDB" id="A0A944QUB4"/>
<dbReference type="GO" id="GO:0002949">
    <property type="term" value="P:tRNA threonylcarbamoyladenosine modification"/>
    <property type="evidence" value="ECO:0007669"/>
    <property type="project" value="InterPro"/>
</dbReference>
<name>A0A944QUB4_9GAMM</name>
<dbReference type="Proteomes" id="UP000770889">
    <property type="component" value="Unassembled WGS sequence"/>
</dbReference>
<comment type="similarity">
    <text evidence="2">Belongs to the TsaE family.</text>
</comment>
<dbReference type="InterPro" id="IPR003442">
    <property type="entry name" value="T6A_TsaE"/>
</dbReference>
<evidence type="ECO:0000313" key="11">
    <source>
        <dbReference type="EMBL" id="MBT2988744.1"/>
    </source>
</evidence>
<dbReference type="GO" id="GO:0005524">
    <property type="term" value="F:ATP binding"/>
    <property type="evidence" value="ECO:0007669"/>
    <property type="project" value="UniProtKB-KW"/>
</dbReference>
<evidence type="ECO:0000256" key="8">
    <source>
        <dbReference type="ARBA" id="ARBA00022840"/>
    </source>
</evidence>
<keyword evidence="8" id="KW-0067">ATP-binding</keyword>
<dbReference type="EMBL" id="JAHHGM010000005">
    <property type="protein sequence ID" value="MBT2988744.1"/>
    <property type="molecule type" value="Genomic_DNA"/>
</dbReference>
<keyword evidence="5" id="KW-0819">tRNA processing</keyword>
<evidence type="ECO:0000256" key="5">
    <source>
        <dbReference type="ARBA" id="ARBA00022694"/>
    </source>
</evidence>
<dbReference type="InterPro" id="IPR027417">
    <property type="entry name" value="P-loop_NTPase"/>
</dbReference>
<evidence type="ECO:0000256" key="2">
    <source>
        <dbReference type="ARBA" id="ARBA00007599"/>
    </source>
</evidence>
<keyword evidence="7" id="KW-0547">Nucleotide-binding</keyword>
<proteinExistence type="inferred from homology"/>
<evidence type="ECO:0000313" key="12">
    <source>
        <dbReference type="Proteomes" id="UP000770889"/>
    </source>
</evidence>
<keyword evidence="4" id="KW-0963">Cytoplasm</keyword>
<dbReference type="NCBIfam" id="TIGR00150">
    <property type="entry name" value="T6A_YjeE"/>
    <property type="match status" value="1"/>
</dbReference>
<dbReference type="PANTHER" id="PTHR33540:SF2">
    <property type="entry name" value="TRNA THREONYLCARBAMOYLADENOSINE BIOSYNTHESIS PROTEIN TSAE"/>
    <property type="match status" value="1"/>
</dbReference>